<evidence type="ECO:0000313" key="5">
    <source>
        <dbReference type="Proteomes" id="UP000224080"/>
    </source>
</evidence>
<name>A0A2B7XMK8_9EURO</name>
<feature type="region of interest" description="Disordered" evidence="1">
    <location>
        <begin position="102"/>
        <end position="148"/>
    </location>
</feature>
<keyword evidence="3" id="KW-0732">Signal</keyword>
<feature type="compositionally biased region" description="Low complexity" evidence="1">
    <location>
        <begin position="129"/>
        <end position="148"/>
    </location>
</feature>
<dbReference type="Proteomes" id="UP000224080">
    <property type="component" value="Unassembled WGS sequence"/>
</dbReference>
<comment type="caution">
    <text evidence="4">The sequence shown here is derived from an EMBL/GenBank/DDBJ whole genome shotgun (WGS) entry which is preliminary data.</text>
</comment>
<dbReference type="STRING" id="2060905.A0A2B7XMK8"/>
<evidence type="ECO:0000256" key="2">
    <source>
        <dbReference type="SAM" id="Phobius"/>
    </source>
</evidence>
<gene>
    <name evidence="4" type="ORF">GX51_00134</name>
</gene>
<accession>A0A2B7XMK8</accession>
<keyword evidence="2" id="KW-1133">Transmembrane helix</keyword>
<protein>
    <recommendedName>
        <fullName evidence="6">Extracellular membrane protein CFEM domain-containing protein</fullName>
    </recommendedName>
</protein>
<evidence type="ECO:0008006" key="6">
    <source>
        <dbReference type="Google" id="ProtNLM"/>
    </source>
</evidence>
<proteinExistence type="predicted"/>
<dbReference type="OrthoDB" id="2507140at2759"/>
<organism evidence="4 5">
    <name type="scientific">Blastomyces parvus</name>
    <dbReference type="NCBI Taxonomy" id="2060905"/>
    <lineage>
        <taxon>Eukaryota</taxon>
        <taxon>Fungi</taxon>
        <taxon>Dikarya</taxon>
        <taxon>Ascomycota</taxon>
        <taxon>Pezizomycotina</taxon>
        <taxon>Eurotiomycetes</taxon>
        <taxon>Eurotiomycetidae</taxon>
        <taxon>Onygenales</taxon>
        <taxon>Ajellomycetaceae</taxon>
        <taxon>Blastomyces</taxon>
    </lineage>
</organism>
<keyword evidence="2" id="KW-0812">Transmembrane</keyword>
<dbReference type="AlphaFoldDB" id="A0A2B7XMK8"/>
<feature type="signal peptide" evidence="3">
    <location>
        <begin position="1"/>
        <end position="23"/>
    </location>
</feature>
<reference evidence="4 5" key="1">
    <citation type="submission" date="2017-10" db="EMBL/GenBank/DDBJ databases">
        <title>Comparative genomics in systemic dimorphic fungi from Ajellomycetaceae.</title>
        <authorList>
            <person name="Munoz J.F."/>
            <person name="Mcewen J.G."/>
            <person name="Clay O.K."/>
            <person name="Cuomo C.A."/>
        </authorList>
    </citation>
    <scope>NUCLEOTIDE SEQUENCE [LARGE SCALE GENOMIC DNA]</scope>
    <source>
        <strain evidence="4 5">UAMH130</strain>
    </source>
</reference>
<feature type="chain" id="PRO_5013151873" description="Extracellular membrane protein CFEM domain-containing protein" evidence="3">
    <location>
        <begin position="24"/>
        <end position="179"/>
    </location>
</feature>
<feature type="transmembrane region" description="Helical" evidence="2">
    <location>
        <begin position="154"/>
        <end position="178"/>
    </location>
</feature>
<keyword evidence="5" id="KW-1185">Reference proteome</keyword>
<dbReference type="EMBL" id="PDNC01000001">
    <property type="protein sequence ID" value="PGH10376.1"/>
    <property type="molecule type" value="Genomic_DNA"/>
</dbReference>
<evidence type="ECO:0000313" key="4">
    <source>
        <dbReference type="EMBL" id="PGH10376.1"/>
    </source>
</evidence>
<sequence>MHSFISLSALLTFFFVIVANVNAAAEPQNASTSKCAAQNILDACVKSTTAILNTCPTQDWDCLCTHHNNVLTCYNNCPGDQGRHGVESSKVAMCNAAKQFGTARESPTAPPPTATKPSDTAGNGGSRASQTSGGSKPTGTGPASAAETPNAAPAIVVSVVEMGLGGLVWMLIAGVGYLM</sequence>
<evidence type="ECO:0000256" key="3">
    <source>
        <dbReference type="SAM" id="SignalP"/>
    </source>
</evidence>
<keyword evidence="2" id="KW-0472">Membrane</keyword>
<evidence type="ECO:0000256" key="1">
    <source>
        <dbReference type="SAM" id="MobiDB-lite"/>
    </source>
</evidence>